<protein>
    <submittedName>
        <fullName evidence="2">Magnesium chelatase</fullName>
    </submittedName>
</protein>
<feature type="non-terminal residue" evidence="2">
    <location>
        <position position="1"/>
    </location>
</feature>
<gene>
    <name evidence="2" type="ORF">COW28_06240</name>
</gene>
<dbReference type="InterPro" id="IPR025158">
    <property type="entry name" value="Mg_chelat-rel_C"/>
</dbReference>
<dbReference type="Pfam" id="PF13335">
    <property type="entry name" value="Mg_chelatase_C"/>
    <property type="match status" value="1"/>
</dbReference>
<feature type="domain" description="Mg chelatase-related protein C-terminal" evidence="1">
    <location>
        <begin position="2"/>
        <end position="41"/>
    </location>
</feature>
<dbReference type="Proteomes" id="UP000230025">
    <property type="component" value="Unassembled WGS sequence"/>
</dbReference>
<evidence type="ECO:0000313" key="3">
    <source>
        <dbReference type="Proteomes" id="UP000230025"/>
    </source>
</evidence>
<reference evidence="3" key="1">
    <citation type="submission" date="2017-09" db="EMBL/GenBank/DDBJ databases">
        <title>Depth-based differentiation of microbial function through sediment-hosted aquifers and enrichment of novel symbionts in the deep terrestrial subsurface.</title>
        <authorList>
            <person name="Probst A.J."/>
            <person name="Ladd B."/>
            <person name="Jarett J.K."/>
            <person name="Geller-Mcgrath D.E."/>
            <person name="Sieber C.M.K."/>
            <person name="Emerson J.B."/>
            <person name="Anantharaman K."/>
            <person name="Thomas B.C."/>
            <person name="Malmstrom R."/>
            <person name="Stieglmeier M."/>
            <person name="Klingl A."/>
            <person name="Woyke T."/>
            <person name="Ryan C.M."/>
            <person name="Banfield J.F."/>
        </authorList>
    </citation>
    <scope>NUCLEOTIDE SEQUENCE [LARGE SCALE GENOMIC DNA]</scope>
</reference>
<comment type="caution">
    <text evidence="2">The sequence shown here is derived from an EMBL/GenBank/DDBJ whole genome shotgun (WGS) entry which is preliminary data.</text>
</comment>
<dbReference type="Gene3D" id="3.40.50.300">
    <property type="entry name" value="P-loop containing nucleotide triphosphate hydrolases"/>
    <property type="match status" value="1"/>
</dbReference>
<organism evidence="2 3">
    <name type="scientific">bacterium (Candidatus Ratteibacteria) CG15_BIG_FIL_POST_REV_8_21_14_020_41_12</name>
    <dbReference type="NCBI Taxonomy" id="2014291"/>
    <lineage>
        <taxon>Bacteria</taxon>
        <taxon>Candidatus Ratteibacteria</taxon>
    </lineage>
</organism>
<accession>A0A2M7GXC6</accession>
<dbReference type="InterPro" id="IPR027417">
    <property type="entry name" value="P-loop_NTPase"/>
</dbReference>
<name>A0A2M7GXC6_9BACT</name>
<evidence type="ECO:0000313" key="2">
    <source>
        <dbReference type="EMBL" id="PIW32297.1"/>
    </source>
</evidence>
<proteinExistence type="predicted"/>
<evidence type="ECO:0000259" key="1">
    <source>
        <dbReference type="Pfam" id="PF13335"/>
    </source>
</evidence>
<dbReference type="EMBL" id="PFFY01000292">
    <property type="protein sequence ID" value="PIW32297.1"/>
    <property type="molecule type" value="Genomic_DNA"/>
</dbReference>
<sequence>DKLGMSARAYDKILKVARTIADLEGSSSIETPHISEAIQYRSLDKKVEV</sequence>
<dbReference type="AlphaFoldDB" id="A0A2M7GXC6"/>